<dbReference type="EC" id="3.4.-.-" evidence="1"/>
<dbReference type="InterPro" id="IPR051454">
    <property type="entry name" value="RNA/ubiquinone_mod_enzymes"/>
</dbReference>
<comment type="caution">
    <text evidence="1">The sequence shown here is derived from an EMBL/GenBank/DDBJ whole genome shotgun (WGS) entry which is preliminary data.</text>
</comment>
<accession>A0A0J1FQ11</accession>
<name>A0A0J1FQ11_9FIRM</name>
<dbReference type="GO" id="GO:0006508">
    <property type="term" value="P:proteolysis"/>
    <property type="evidence" value="ECO:0007669"/>
    <property type="project" value="UniProtKB-KW"/>
</dbReference>
<dbReference type="Pfam" id="PF01136">
    <property type="entry name" value="Peptidase_U32"/>
    <property type="match status" value="1"/>
</dbReference>
<evidence type="ECO:0000313" key="2">
    <source>
        <dbReference type="Proteomes" id="UP000036356"/>
    </source>
</evidence>
<dbReference type="EMBL" id="LDZY01000007">
    <property type="protein sequence ID" value="KLU65569.1"/>
    <property type="molecule type" value="Genomic_DNA"/>
</dbReference>
<dbReference type="AlphaFoldDB" id="A0A0J1FQ11"/>
<dbReference type="InterPro" id="IPR001539">
    <property type="entry name" value="Peptidase_U32"/>
</dbReference>
<dbReference type="STRING" id="476652.DEAC_c21990"/>
<reference evidence="1 2" key="1">
    <citation type="submission" date="2015-06" db="EMBL/GenBank/DDBJ databases">
        <title>Draft genome of the moderately acidophilic sulfate reducer Candidatus Desulfosporosinus acididurans strain M1.</title>
        <authorList>
            <person name="Poehlein A."/>
            <person name="Petzsch P."/>
            <person name="Johnson B.D."/>
            <person name="Schloemann M."/>
            <person name="Daniel R."/>
            <person name="Muehling M."/>
        </authorList>
    </citation>
    <scope>NUCLEOTIDE SEQUENCE [LARGE SCALE GENOMIC DNA]</scope>
    <source>
        <strain evidence="1 2">M1</strain>
    </source>
</reference>
<organism evidence="1 2">
    <name type="scientific">Desulfosporosinus acididurans</name>
    <dbReference type="NCBI Taxonomy" id="476652"/>
    <lineage>
        <taxon>Bacteria</taxon>
        <taxon>Bacillati</taxon>
        <taxon>Bacillota</taxon>
        <taxon>Clostridia</taxon>
        <taxon>Eubacteriales</taxon>
        <taxon>Desulfitobacteriaceae</taxon>
        <taxon>Desulfosporosinus</taxon>
    </lineage>
</organism>
<dbReference type="PANTHER" id="PTHR30217">
    <property type="entry name" value="PEPTIDASE U32 FAMILY"/>
    <property type="match status" value="1"/>
</dbReference>
<keyword evidence="2" id="KW-1185">Reference proteome</keyword>
<sequence length="333" mass="37575">MKILAPLTSFEEGKALISEGAKELYCGLQPNYWDSVSGDRFWLNRRGPSQGNLPNLEELSKVVGLAHAHDVKVFLTLNQSVYSNSLYQEILKFVREVYAICSPDALIIGDPGLMKMMKEKMPEVTLHASSLGGILNTETAKFFRDLGAKRLIFPRYLDLEDMANIIQKIGSDVEYEAFVLNDGCIFEEAYCFANHAFSGAICHNPHWIYKLYDKNGQSRKEDNCSFSQHLMDYREFIYIGIKNMGESISPKGDPMGMCGLCALPELKAMGVCSLKIVGRESSLEKKAASVRLLRKSLASLEGEENPEILKLCFRMMRSIPKLCDSSYMCYYRD</sequence>
<dbReference type="RefSeq" id="WP_047810075.1">
    <property type="nucleotide sequence ID" value="NZ_LDZY01000007.1"/>
</dbReference>
<keyword evidence="1" id="KW-0645">Protease</keyword>
<protein>
    <submittedName>
        <fullName evidence="1">Putative protease YdcP</fullName>
        <ecNumber evidence="1">3.4.-.-</ecNumber>
    </submittedName>
</protein>
<evidence type="ECO:0000313" key="1">
    <source>
        <dbReference type="EMBL" id="KLU65569.1"/>
    </source>
</evidence>
<proteinExistence type="predicted"/>
<dbReference type="Proteomes" id="UP000036356">
    <property type="component" value="Unassembled WGS sequence"/>
</dbReference>
<dbReference type="GO" id="GO:0008233">
    <property type="term" value="F:peptidase activity"/>
    <property type="evidence" value="ECO:0007669"/>
    <property type="project" value="UniProtKB-KW"/>
</dbReference>
<keyword evidence="1" id="KW-0378">Hydrolase</keyword>
<dbReference type="PATRIC" id="fig|476652.3.peg.2278"/>
<gene>
    <name evidence="1" type="primary">ydcP_2</name>
    <name evidence="1" type="ORF">DEAC_c21990</name>
</gene>
<dbReference type="PANTHER" id="PTHR30217:SF3">
    <property type="entry name" value="UBIQUINONE BIOSYNTHESIS PROTEIN UBIU"/>
    <property type="match status" value="1"/>
</dbReference>